<accession>A0AAQ3L1M7</accession>
<keyword evidence="1" id="KW-1133">Transmembrane helix</keyword>
<proteinExistence type="predicted"/>
<evidence type="ECO:0000313" key="3">
    <source>
        <dbReference type="Proteomes" id="UP001327560"/>
    </source>
</evidence>
<protein>
    <recommendedName>
        <fullName evidence="4">DUF2062 domain-containing protein</fullName>
    </recommendedName>
</protein>
<feature type="transmembrane region" description="Helical" evidence="1">
    <location>
        <begin position="38"/>
        <end position="63"/>
    </location>
</feature>
<keyword evidence="3" id="KW-1185">Reference proteome</keyword>
<dbReference type="AlphaFoldDB" id="A0AAQ3L1M7"/>
<evidence type="ECO:0008006" key="4">
    <source>
        <dbReference type="Google" id="ProtNLM"/>
    </source>
</evidence>
<name>A0AAQ3L1M7_9LILI</name>
<organism evidence="2 3">
    <name type="scientific">Canna indica</name>
    <name type="common">Indian-shot</name>
    <dbReference type="NCBI Taxonomy" id="4628"/>
    <lineage>
        <taxon>Eukaryota</taxon>
        <taxon>Viridiplantae</taxon>
        <taxon>Streptophyta</taxon>
        <taxon>Embryophyta</taxon>
        <taxon>Tracheophyta</taxon>
        <taxon>Spermatophyta</taxon>
        <taxon>Magnoliopsida</taxon>
        <taxon>Liliopsida</taxon>
        <taxon>Zingiberales</taxon>
        <taxon>Cannaceae</taxon>
        <taxon>Canna</taxon>
    </lineage>
</organism>
<sequence>MPLCRCGLIPWLNRKIVDPFLQIISKGAEPKQLAFSTALGVTLGLFPICGVTVFLCGLAIALLRHHCHAASVMLANFVATPIELSLVIPFLRLGELLTGGSHLPLTSDAVKKVVTGQASQEVLIAILHAHLDGASRSDGQILLLSSEANSETEAQPCLSLHSM</sequence>
<keyword evidence="1" id="KW-0812">Transmembrane</keyword>
<keyword evidence="1" id="KW-0472">Membrane</keyword>
<dbReference type="EMBL" id="CP136898">
    <property type="protein sequence ID" value="WOL18760.1"/>
    <property type="molecule type" value="Genomic_DNA"/>
</dbReference>
<reference evidence="2 3" key="1">
    <citation type="submission" date="2023-10" db="EMBL/GenBank/DDBJ databases">
        <title>Chromosome-scale genome assembly provides insights into flower coloration mechanisms of Canna indica.</title>
        <authorList>
            <person name="Li C."/>
        </authorList>
    </citation>
    <scope>NUCLEOTIDE SEQUENCE [LARGE SCALE GENOMIC DNA]</scope>
    <source>
        <tissue evidence="2">Flower</tissue>
    </source>
</reference>
<dbReference type="Proteomes" id="UP001327560">
    <property type="component" value="Chromosome 9"/>
</dbReference>
<evidence type="ECO:0000256" key="1">
    <source>
        <dbReference type="SAM" id="Phobius"/>
    </source>
</evidence>
<gene>
    <name evidence="2" type="ORF">Cni_G27557</name>
</gene>
<dbReference type="PANTHER" id="PTHR35102:SF1">
    <property type="entry name" value="E3 UBIQUITIN-PROTEIN LIGASE"/>
    <property type="match status" value="1"/>
</dbReference>
<evidence type="ECO:0000313" key="2">
    <source>
        <dbReference type="EMBL" id="WOL18760.1"/>
    </source>
</evidence>
<dbReference type="PANTHER" id="PTHR35102">
    <property type="entry name" value="E3 UBIQUITIN-PROTEIN LIGASE"/>
    <property type="match status" value="1"/>
</dbReference>